<evidence type="ECO:0000313" key="1">
    <source>
        <dbReference type="EMBL" id="KAK4004655.1"/>
    </source>
</evidence>
<name>A0ABQ9YVH3_9CRUS</name>
<dbReference type="EMBL" id="JAOYFB010000001">
    <property type="protein sequence ID" value="KAK4004655.1"/>
    <property type="molecule type" value="Genomic_DNA"/>
</dbReference>
<comment type="caution">
    <text evidence="1">The sequence shown here is derived from an EMBL/GenBank/DDBJ whole genome shotgun (WGS) entry which is preliminary data.</text>
</comment>
<organism evidence="1 2">
    <name type="scientific">Daphnia magna</name>
    <dbReference type="NCBI Taxonomy" id="35525"/>
    <lineage>
        <taxon>Eukaryota</taxon>
        <taxon>Metazoa</taxon>
        <taxon>Ecdysozoa</taxon>
        <taxon>Arthropoda</taxon>
        <taxon>Crustacea</taxon>
        <taxon>Branchiopoda</taxon>
        <taxon>Diplostraca</taxon>
        <taxon>Cladocera</taxon>
        <taxon>Anomopoda</taxon>
        <taxon>Daphniidae</taxon>
        <taxon>Daphnia</taxon>
    </lineage>
</organism>
<accession>A0ABQ9YVH3</accession>
<sequence length="178" mass="20644">MEHLRRLCVSFQTWNFPNKKDERADVHEEKRKCRHNVNLQPEKPEDVRSRHHLCYSPPYLTMRHSPFPHDRGGGKGGLFEYRRLFHFLFATAKKLLPAFCFYMCAESRLSGDHHPPLKSEPFPPSSLSYIATRHVLYDVILPGLTWVVVSAAVVASRAQSNRTTAIFRSFQSFNQFGL</sequence>
<keyword evidence="2" id="KW-1185">Reference proteome</keyword>
<gene>
    <name evidence="1" type="ORF">OUZ56_006384</name>
</gene>
<proteinExistence type="predicted"/>
<dbReference type="Proteomes" id="UP001234178">
    <property type="component" value="Unassembled WGS sequence"/>
</dbReference>
<reference evidence="1 2" key="1">
    <citation type="journal article" date="2023" name="Nucleic Acids Res.">
        <title>The hologenome of Daphnia magna reveals possible DNA methylation and microbiome-mediated evolution of the host genome.</title>
        <authorList>
            <person name="Chaturvedi A."/>
            <person name="Li X."/>
            <person name="Dhandapani V."/>
            <person name="Marshall H."/>
            <person name="Kissane S."/>
            <person name="Cuenca-Cambronero M."/>
            <person name="Asole G."/>
            <person name="Calvet F."/>
            <person name="Ruiz-Romero M."/>
            <person name="Marangio P."/>
            <person name="Guigo R."/>
            <person name="Rago D."/>
            <person name="Mirbahai L."/>
            <person name="Eastwood N."/>
            <person name="Colbourne J.K."/>
            <person name="Zhou J."/>
            <person name="Mallon E."/>
            <person name="Orsini L."/>
        </authorList>
    </citation>
    <scope>NUCLEOTIDE SEQUENCE [LARGE SCALE GENOMIC DNA]</scope>
    <source>
        <strain evidence="1">LRV0_1</strain>
    </source>
</reference>
<protein>
    <submittedName>
        <fullName evidence="1">Uncharacterized protein</fullName>
    </submittedName>
</protein>
<evidence type="ECO:0000313" key="2">
    <source>
        <dbReference type="Proteomes" id="UP001234178"/>
    </source>
</evidence>